<feature type="compositionally biased region" description="Basic residues" evidence="1">
    <location>
        <begin position="65"/>
        <end position="81"/>
    </location>
</feature>
<evidence type="ECO:0000313" key="2">
    <source>
        <dbReference type="EMBL" id="KAI5076420.1"/>
    </source>
</evidence>
<evidence type="ECO:0000313" key="3">
    <source>
        <dbReference type="Proteomes" id="UP000886520"/>
    </source>
</evidence>
<evidence type="ECO:0000256" key="1">
    <source>
        <dbReference type="SAM" id="MobiDB-lite"/>
    </source>
</evidence>
<proteinExistence type="predicted"/>
<name>A0A9D4ZKR8_ADICA</name>
<dbReference type="InterPro" id="IPR020526">
    <property type="entry name" value="Ribosomal_cL38"/>
</dbReference>
<comment type="caution">
    <text evidence="2">The sequence shown here is derived from an EMBL/GenBank/DDBJ whole genome shotgun (WGS) entry which is preliminary data.</text>
</comment>
<reference evidence="2" key="1">
    <citation type="submission" date="2021-01" db="EMBL/GenBank/DDBJ databases">
        <title>Adiantum capillus-veneris genome.</title>
        <authorList>
            <person name="Fang Y."/>
            <person name="Liao Q."/>
        </authorList>
    </citation>
    <scope>NUCLEOTIDE SEQUENCE</scope>
    <source>
        <strain evidence="2">H3</strain>
        <tissue evidence="2">Leaf</tissue>
    </source>
</reference>
<sequence>MASSLLSARPHLSSSFCCPTSQLCISSSGSTFVSIAHFKQESPLSSLQSKAESAGFLPVECSSRPQKKCTAHHNKTRPKKHNPSDKNRKPAVYPPFPDPPPAVVLGWGDEDDDDDDASPASAPAPSAAEPAVVGA</sequence>
<keyword evidence="3" id="KW-1185">Reference proteome</keyword>
<dbReference type="Proteomes" id="UP000886520">
    <property type="component" value="Chromosome 8"/>
</dbReference>
<dbReference type="GO" id="GO:0005840">
    <property type="term" value="C:ribosome"/>
    <property type="evidence" value="ECO:0007669"/>
    <property type="project" value="InterPro"/>
</dbReference>
<dbReference type="GO" id="GO:0019843">
    <property type="term" value="F:rRNA binding"/>
    <property type="evidence" value="ECO:0007669"/>
    <property type="project" value="InterPro"/>
</dbReference>
<gene>
    <name evidence="2" type="ORF">GOP47_0008485</name>
</gene>
<feature type="compositionally biased region" description="Acidic residues" evidence="1">
    <location>
        <begin position="108"/>
        <end position="117"/>
    </location>
</feature>
<feature type="region of interest" description="Disordered" evidence="1">
    <location>
        <begin position="62"/>
        <end position="135"/>
    </location>
</feature>
<dbReference type="PANTHER" id="PTHR36798:SF2">
    <property type="entry name" value="LARGE RIBOSOMAL SUBUNIT PROTEIN CL38"/>
    <property type="match status" value="1"/>
</dbReference>
<dbReference type="GO" id="GO:0009507">
    <property type="term" value="C:chloroplast"/>
    <property type="evidence" value="ECO:0007669"/>
    <property type="project" value="InterPro"/>
</dbReference>
<dbReference type="OrthoDB" id="1848184at2759"/>
<dbReference type="AlphaFoldDB" id="A0A9D4ZKR8"/>
<dbReference type="PANTHER" id="PTHR36798">
    <property type="entry name" value="50S RIBOSOMAL PROTEIN 6, CHLOROPLASTIC"/>
    <property type="match status" value="1"/>
</dbReference>
<dbReference type="Pfam" id="PF17257">
    <property type="entry name" value="DUF5323"/>
    <property type="match status" value="1"/>
</dbReference>
<accession>A0A9D4ZKR8</accession>
<organism evidence="2 3">
    <name type="scientific">Adiantum capillus-veneris</name>
    <name type="common">Maidenhair fern</name>
    <dbReference type="NCBI Taxonomy" id="13818"/>
    <lineage>
        <taxon>Eukaryota</taxon>
        <taxon>Viridiplantae</taxon>
        <taxon>Streptophyta</taxon>
        <taxon>Embryophyta</taxon>
        <taxon>Tracheophyta</taxon>
        <taxon>Polypodiopsida</taxon>
        <taxon>Polypodiidae</taxon>
        <taxon>Polypodiales</taxon>
        <taxon>Pteridineae</taxon>
        <taxon>Pteridaceae</taxon>
        <taxon>Vittarioideae</taxon>
        <taxon>Adiantum</taxon>
    </lineage>
</organism>
<dbReference type="GO" id="GO:0006412">
    <property type="term" value="P:translation"/>
    <property type="evidence" value="ECO:0007669"/>
    <property type="project" value="InterPro"/>
</dbReference>
<protein>
    <submittedName>
        <fullName evidence="2">Uncharacterized protein</fullName>
    </submittedName>
</protein>
<feature type="compositionally biased region" description="Pro residues" evidence="1">
    <location>
        <begin position="92"/>
        <end position="102"/>
    </location>
</feature>
<feature type="compositionally biased region" description="Low complexity" evidence="1">
    <location>
        <begin position="118"/>
        <end position="135"/>
    </location>
</feature>
<dbReference type="GO" id="GO:0003735">
    <property type="term" value="F:structural constituent of ribosome"/>
    <property type="evidence" value="ECO:0007669"/>
    <property type="project" value="InterPro"/>
</dbReference>
<dbReference type="EMBL" id="JABFUD020000008">
    <property type="protein sequence ID" value="KAI5076420.1"/>
    <property type="molecule type" value="Genomic_DNA"/>
</dbReference>